<keyword evidence="1" id="KW-1133">Transmembrane helix</keyword>
<evidence type="ECO:0000313" key="3">
    <source>
        <dbReference type="EMBL" id="TIB07530.1"/>
    </source>
</evidence>
<dbReference type="GO" id="GO:0031511">
    <property type="term" value="C:Mis6-Sim4 complex"/>
    <property type="evidence" value="ECO:0007669"/>
    <property type="project" value="InterPro"/>
</dbReference>
<evidence type="ECO:0000259" key="2">
    <source>
        <dbReference type="Pfam" id="PF23358"/>
    </source>
</evidence>
<reference evidence="3 4" key="1">
    <citation type="submission" date="2019-03" db="EMBL/GenBank/DDBJ databases">
        <title>Sequencing 23 genomes of Wallemia ichthyophaga.</title>
        <authorList>
            <person name="Gostincar C."/>
        </authorList>
    </citation>
    <scope>NUCLEOTIDE SEQUENCE [LARGE SCALE GENOMIC DNA]</scope>
    <source>
        <strain evidence="3 4">EXF-8621</strain>
    </source>
</reference>
<dbReference type="InterPro" id="IPR005013">
    <property type="entry name" value="DDOST_48_kDa_subunit"/>
</dbReference>
<feature type="domain" description="OST48 middle" evidence="2">
    <location>
        <begin position="423"/>
        <end position="559"/>
    </location>
</feature>
<sequence>MSQDTRSYASNQLPFGDKVKEFIDDQIAVLTKPVDWNGKILAGSTMSKETVKAIYEHVNLERDVVISTHFNQIAKMSVVEQLTEIQRVKEIDEKERREEEDNVIFIDKGKSSLLAEFPQRWPGDEHHRDSQVKRYDQKMSVYKSNLKLINDQKNKIAEYKRLYEMLSKLSDESIELNCDVMEQDTFEEINDRLDDMPNQDIKSIYTANHLDLFLVYSKPSLLVLHGSDLDSYTQLSDELENSFDTAYKDIQRISQYDLDYNNLLLLSDTLPTNLHYPILDNLQHNNIVITSESNNLSNLARQFNLQLSNKPITAFNGANELEIHSNPHSCTLSYNGHSHSYISNSQLIHPSLSSPPATSHSKSHLISSLQSTKNTRMSWISSKSFLNDTSLSNECNKQSALDVLLWTFQQKGVVKVTQMKHYKTGESETPEYVYNDESNFELHLSDENNQPFTTHSLQLDFTMLDPHIRAHVPPSHISEDGTSMVYKLTFRVPDRHGIFKFVVDWKRQGYSFIDEQMRTTVAPIRHDEHPRFLNHAWPFYSGTLFTLVSFVAFAALWLSWDDKIKGKKSE</sequence>
<gene>
    <name evidence="3" type="ORF">E3P90_04053</name>
</gene>
<feature type="transmembrane region" description="Helical" evidence="1">
    <location>
        <begin position="537"/>
        <end position="560"/>
    </location>
</feature>
<dbReference type="InterPro" id="IPR055459">
    <property type="entry name" value="OST48_MD"/>
</dbReference>
<evidence type="ECO:0000313" key="4">
    <source>
        <dbReference type="Proteomes" id="UP000306954"/>
    </source>
</evidence>
<dbReference type="GO" id="GO:0018279">
    <property type="term" value="P:protein N-linked glycosylation via asparagine"/>
    <property type="evidence" value="ECO:0007669"/>
    <property type="project" value="InterPro"/>
</dbReference>
<proteinExistence type="predicted"/>
<protein>
    <recommendedName>
        <fullName evidence="2">OST48 middle domain-containing protein</fullName>
    </recommendedName>
</protein>
<dbReference type="Proteomes" id="UP000306954">
    <property type="component" value="Unassembled WGS sequence"/>
</dbReference>
<keyword evidence="1" id="KW-0472">Membrane</keyword>
<comment type="caution">
    <text evidence="3">The sequence shown here is derived from an EMBL/GenBank/DDBJ whole genome shotgun (WGS) entry which is preliminary data.</text>
</comment>
<dbReference type="Pfam" id="PF23358">
    <property type="entry name" value="OST48_MD"/>
    <property type="match status" value="1"/>
</dbReference>
<dbReference type="InterPro" id="IPR025207">
    <property type="entry name" value="Sim4_Fta4"/>
</dbReference>
<dbReference type="AlphaFoldDB" id="A0A4T0GX12"/>
<keyword evidence="1" id="KW-0812">Transmembrane</keyword>
<dbReference type="Pfam" id="PF13093">
    <property type="entry name" value="FTA4"/>
    <property type="match status" value="1"/>
</dbReference>
<accession>A0A4T0GX12</accession>
<evidence type="ECO:0000256" key="1">
    <source>
        <dbReference type="SAM" id="Phobius"/>
    </source>
</evidence>
<organism evidence="3 4">
    <name type="scientific">Wallemia ichthyophaga</name>
    <dbReference type="NCBI Taxonomy" id="245174"/>
    <lineage>
        <taxon>Eukaryota</taxon>
        <taxon>Fungi</taxon>
        <taxon>Dikarya</taxon>
        <taxon>Basidiomycota</taxon>
        <taxon>Wallemiomycotina</taxon>
        <taxon>Wallemiomycetes</taxon>
        <taxon>Wallemiales</taxon>
        <taxon>Wallemiaceae</taxon>
        <taxon>Wallemia</taxon>
    </lineage>
</organism>
<dbReference type="PANTHER" id="PTHR10830">
    <property type="entry name" value="DOLICHYL-DIPHOSPHOOLIGOSACCHARIDE--PROTEIN GLYCOSYLTRANSFERASE 48 KDA SUBUNIT"/>
    <property type="match status" value="1"/>
</dbReference>
<dbReference type="GO" id="GO:0008250">
    <property type="term" value="C:oligosaccharyltransferase complex"/>
    <property type="evidence" value="ECO:0007669"/>
    <property type="project" value="TreeGrafter"/>
</dbReference>
<dbReference type="EMBL" id="SPOF01000091">
    <property type="protein sequence ID" value="TIB07530.1"/>
    <property type="molecule type" value="Genomic_DNA"/>
</dbReference>
<name>A0A4T0GX12_WALIC</name>
<dbReference type="UniPathway" id="UPA00378"/>
<dbReference type="PANTHER" id="PTHR10830:SF0">
    <property type="entry name" value="DOLICHYL-DIPHOSPHOOLIGOSACCHARIDE--PROTEIN GLYCOSYLTRANSFERASE 48 KDA SUBUNIT"/>
    <property type="match status" value="1"/>
</dbReference>